<organism evidence="1 2">
    <name type="scientific">Paracoccus angustae</name>
    <dbReference type="NCBI Taxonomy" id="1671480"/>
    <lineage>
        <taxon>Bacteria</taxon>
        <taxon>Pseudomonadati</taxon>
        <taxon>Pseudomonadota</taxon>
        <taxon>Alphaproteobacteria</taxon>
        <taxon>Rhodobacterales</taxon>
        <taxon>Paracoccaceae</taxon>
        <taxon>Paracoccus</taxon>
    </lineage>
</organism>
<keyword evidence="2" id="KW-1185">Reference proteome</keyword>
<evidence type="ECO:0000313" key="1">
    <source>
        <dbReference type="EMBL" id="MFC3631093.1"/>
    </source>
</evidence>
<name>A0ABV7U7P1_9RHOB</name>
<dbReference type="Pfam" id="PF13551">
    <property type="entry name" value="HTH_29"/>
    <property type="match status" value="1"/>
</dbReference>
<dbReference type="EMBL" id="JBHRXY010000019">
    <property type="protein sequence ID" value="MFC3631093.1"/>
    <property type="molecule type" value="Genomic_DNA"/>
</dbReference>
<dbReference type="Proteomes" id="UP001595539">
    <property type="component" value="Unassembled WGS sequence"/>
</dbReference>
<evidence type="ECO:0000313" key="2">
    <source>
        <dbReference type="Proteomes" id="UP001595539"/>
    </source>
</evidence>
<dbReference type="RefSeq" id="WP_377763238.1">
    <property type="nucleotide sequence ID" value="NZ_JBHRXY010000019.1"/>
</dbReference>
<sequence length="109" mass="11978">MTNPAPQDWCIQNGACTAKLKCLTSAIQECHTPWINIVSIRGSRDMGWVMMSERELNRVEVLSQVVQGQMSAVTAADVLALSRRQVHRLLKRFGTDGPAAILNADEKAA</sequence>
<reference evidence="2" key="1">
    <citation type="journal article" date="2019" name="Int. J. Syst. Evol. Microbiol.">
        <title>The Global Catalogue of Microorganisms (GCM) 10K type strain sequencing project: providing services to taxonomists for standard genome sequencing and annotation.</title>
        <authorList>
            <consortium name="The Broad Institute Genomics Platform"/>
            <consortium name="The Broad Institute Genome Sequencing Center for Infectious Disease"/>
            <person name="Wu L."/>
            <person name="Ma J."/>
        </authorList>
    </citation>
    <scope>NUCLEOTIDE SEQUENCE [LARGE SCALE GENOMIC DNA]</scope>
    <source>
        <strain evidence="2">KCTC 42473</strain>
    </source>
</reference>
<comment type="caution">
    <text evidence="1">The sequence shown here is derived from an EMBL/GenBank/DDBJ whole genome shotgun (WGS) entry which is preliminary data.</text>
</comment>
<protein>
    <submittedName>
        <fullName evidence="1">Helix-turn-helix domain-containing protein</fullName>
    </submittedName>
</protein>
<gene>
    <name evidence="1" type="ORF">ACFOM8_16750</name>
</gene>
<proteinExistence type="predicted"/>
<accession>A0ABV7U7P1</accession>